<dbReference type="PROSITE" id="PS51101">
    <property type="entry name" value="PTS_EIIB_TYPE_4"/>
    <property type="match status" value="1"/>
</dbReference>
<gene>
    <name evidence="9" type="ORF">DXA38_04240</name>
</gene>
<keyword evidence="2" id="KW-0813">Transport</keyword>
<evidence type="ECO:0000256" key="3">
    <source>
        <dbReference type="ARBA" id="ARBA00022490"/>
    </source>
</evidence>
<dbReference type="RefSeq" id="WP_117442127.1">
    <property type="nucleotide sequence ID" value="NZ_QVEV01000004.1"/>
</dbReference>
<dbReference type="EMBL" id="QVEV01000004">
    <property type="protein sequence ID" value="RGC17529.1"/>
    <property type="molecule type" value="Genomic_DNA"/>
</dbReference>
<evidence type="ECO:0000256" key="6">
    <source>
        <dbReference type="ARBA" id="ARBA00022683"/>
    </source>
</evidence>
<dbReference type="AlphaFoldDB" id="A0A3E2W0Q3"/>
<evidence type="ECO:0000259" key="8">
    <source>
        <dbReference type="PROSITE" id="PS51101"/>
    </source>
</evidence>
<protein>
    <submittedName>
        <fullName evidence="9">PTS mannose/fructose/sorbose transporter subunit IIB</fullName>
    </submittedName>
</protein>
<evidence type="ECO:0000313" key="9">
    <source>
        <dbReference type="EMBL" id="RGC17529.1"/>
    </source>
</evidence>
<keyword evidence="6" id="KW-0598">Phosphotransferase system</keyword>
<evidence type="ECO:0000256" key="7">
    <source>
        <dbReference type="ARBA" id="ARBA00022777"/>
    </source>
</evidence>
<dbReference type="GO" id="GO:0005737">
    <property type="term" value="C:cytoplasm"/>
    <property type="evidence" value="ECO:0007669"/>
    <property type="project" value="UniProtKB-SubCell"/>
</dbReference>
<organism evidence="9 10">
    <name type="scientific">Clostridium innocuum</name>
    <dbReference type="NCBI Taxonomy" id="1522"/>
    <lineage>
        <taxon>Bacteria</taxon>
        <taxon>Bacillati</taxon>
        <taxon>Bacillota</taxon>
        <taxon>Clostridia</taxon>
        <taxon>Eubacteriales</taxon>
        <taxon>Clostridiaceae</taxon>
        <taxon>Clostridium</taxon>
    </lineage>
</organism>
<sequence>MIKLCRVDHRLLHGQVAFSWINELSADCILIANDAVVHDEVFKTTMKLAKPSGVKLVIKNLEDSIKAINSGVTDKYRLLVVVKTIHDANVLSAGCPAVHSLNLGGTIRREGCRQISKAIFISDRDEAELKELQQRGVSVFIQQLPAESPIALEHVLHQ</sequence>
<comment type="subcellular location">
    <subcellularLocation>
        <location evidence="1">Cytoplasm</location>
    </subcellularLocation>
</comment>
<comment type="caution">
    <text evidence="9">The sequence shown here is derived from an EMBL/GenBank/DDBJ whole genome shotgun (WGS) entry which is preliminary data.</text>
</comment>
<dbReference type="OrthoDB" id="9788818at2"/>
<dbReference type="SUPFAM" id="SSF52728">
    <property type="entry name" value="PTS IIb component"/>
    <property type="match status" value="1"/>
</dbReference>
<dbReference type="InterPro" id="IPR036667">
    <property type="entry name" value="PTS_IIB_sorbose-sp_sf"/>
</dbReference>
<dbReference type="InterPro" id="IPR004720">
    <property type="entry name" value="PTS_IIB_sorbose-sp"/>
</dbReference>
<evidence type="ECO:0000313" key="10">
    <source>
        <dbReference type="Proteomes" id="UP000260025"/>
    </source>
</evidence>
<dbReference type="GO" id="GO:0008982">
    <property type="term" value="F:protein-N(PI)-phosphohistidine-sugar phosphotransferase activity"/>
    <property type="evidence" value="ECO:0007669"/>
    <property type="project" value="InterPro"/>
</dbReference>
<keyword evidence="7" id="KW-0418">Kinase</keyword>
<reference evidence="9 10" key="1">
    <citation type="submission" date="2018-08" db="EMBL/GenBank/DDBJ databases">
        <title>A genome reference for cultivated species of the human gut microbiota.</title>
        <authorList>
            <person name="Zou Y."/>
            <person name="Xue W."/>
            <person name="Luo G."/>
        </authorList>
    </citation>
    <scope>NUCLEOTIDE SEQUENCE [LARGE SCALE GENOMIC DNA]</scope>
    <source>
        <strain evidence="9 10">OF01-2LB</strain>
    </source>
</reference>
<proteinExistence type="predicted"/>
<feature type="domain" description="PTS EIIB type-4" evidence="8">
    <location>
        <begin position="1"/>
        <end position="158"/>
    </location>
</feature>
<dbReference type="Pfam" id="PF03830">
    <property type="entry name" value="PTSIIB_sorb"/>
    <property type="match status" value="1"/>
</dbReference>
<keyword evidence="4" id="KW-0762">Sugar transport</keyword>
<accession>A0A3E2W0Q3</accession>
<dbReference type="CDD" id="cd00001">
    <property type="entry name" value="PTS_IIB_man"/>
    <property type="match status" value="1"/>
</dbReference>
<evidence type="ECO:0000256" key="5">
    <source>
        <dbReference type="ARBA" id="ARBA00022679"/>
    </source>
</evidence>
<keyword evidence="5" id="KW-0808">Transferase</keyword>
<evidence type="ECO:0000256" key="1">
    <source>
        <dbReference type="ARBA" id="ARBA00004496"/>
    </source>
</evidence>
<dbReference type="Proteomes" id="UP000260025">
    <property type="component" value="Unassembled WGS sequence"/>
</dbReference>
<evidence type="ECO:0000256" key="2">
    <source>
        <dbReference type="ARBA" id="ARBA00022448"/>
    </source>
</evidence>
<name>A0A3E2W0Q3_CLOIN</name>
<evidence type="ECO:0000256" key="4">
    <source>
        <dbReference type="ARBA" id="ARBA00022597"/>
    </source>
</evidence>
<dbReference type="Gene3D" id="3.40.35.10">
    <property type="entry name" value="Phosphotransferase system, sorbose subfamily IIB component"/>
    <property type="match status" value="1"/>
</dbReference>
<keyword evidence="3" id="KW-0963">Cytoplasm</keyword>
<dbReference type="GO" id="GO:0016301">
    <property type="term" value="F:kinase activity"/>
    <property type="evidence" value="ECO:0007669"/>
    <property type="project" value="UniProtKB-KW"/>
</dbReference>
<dbReference type="GO" id="GO:0009401">
    <property type="term" value="P:phosphoenolpyruvate-dependent sugar phosphotransferase system"/>
    <property type="evidence" value="ECO:0007669"/>
    <property type="project" value="UniProtKB-KW"/>
</dbReference>